<organism evidence="1 2">
    <name type="scientific">Mastigocoleus testarum BC008</name>
    <dbReference type="NCBI Taxonomy" id="371196"/>
    <lineage>
        <taxon>Bacteria</taxon>
        <taxon>Bacillati</taxon>
        <taxon>Cyanobacteriota</taxon>
        <taxon>Cyanophyceae</taxon>
        <taxon>Nostocales</taxon>
        <taxon>Hapalosiphonaceae</taxon>
        <taxon>Mastigocoleus</taxon>
    </lineage>
</organism>
<dbReference type="SUPFAM" id="SSF46785">
    <property type="entry name" value="Winged helix' DNA-binding domain"/>
    <property type="match status" value="1"/>
</dbReference>
<evidence type="ECO:0000313" key="2">
    <source>
        <dbReference type="Proteomes" id="UP000053372"/>
    </source>
</evidence>
<evidence type="ECO:0000313" key="1">
    <source>
        <dbReference type="EMBL" id="KST62448.1"/>
    </source>
</evidence>
<reference evidence="1 2" key="1">
    <citation type="journal article" date="2015" name="Genome Announc.">
        <title>Draft Genome of the Euendolithic (true boring) Cyanobacterium Mastigocoleus testarum strain BC008.</title>
        <authorList>
            <person name="Guida B.S."/>
            <person name="Garcia-Pichel F."/>
        </authorList>
    </citation>
    <scope>NUCLEOTIDE SEQUENCE [LARGE SCALE GENOMIC DNA]</scope>
    <source>
        <strain evidence="1 2">BC008</strain>
    </source>
</reference>
<dbReference type="AlphaFoldDB" id="A0A0V7ZD19"/>
<dbReference type="OrthoDB" id="525862at2"/>
<proteinExistence type="predicted"/>
<comment type="caution">
    <text evidence="1">The sequence shown here is derived from an EMBL/GenBank/DDBJ whole genome shotgun (WGS) entry which is preliminary data.</text>
</comment>
<dbReference type="InterPro" id="IPR036390">
    <property type="entry name" value="WH_DNA-bd_sf"/>
</dbReference>
<sequence length="409" mass="46887">MGGLFEEFQNWLQNSRDFLLSWFPTNQKEAQEPEALLTELPPSLRSKLVAAVENLPINSAELEAIHSRLDEVFKEWRDDPKNADNSFVILTSPVSTVLRILTEDLDDNWAQEHKVSLRPLQLDSRPVQQDIITELRRQIDVQESAIEEKKSEVIVIPNLNWCYLRCFEGLEGIDYLQDLLLQNHSRFWIIGSGLVGWEYLNHVSHFKAYCGNSLVLPKLEGEQLQTWLEPIIDEFEISFGEIDTDDDDPMEAISDSEESRSNQTKYFDRLASLSEGVSSVAVEVFLHSLCYEPAESDIKTETKKTETNTGIEKGSGVLRMKTPDLPLLPRLEQDDLYILYSIVLHGDLTLSALADSLGDRQSLVKGRVRILRRMGIIEQQDDILSVNPIHYPRVKRELDNNNFIIDEFD</sequence>
<keyword evidence="2" id="KW-1185">Reference proteome</keyword>
<gene>
    <name evidence="1" type="ORF">BC008_09785</name>
</gene>
<dbReference type="Proteomes" id="UP000053372">
    <property type="component" value="Unassembled WGS sequence"/>
</dbReference>
<dbReference type="EMBL" id="LMTZ01000156">
    <property type="protein sequence ID" value="KST62448.1"/>
    <property type="molecule type" value="Genomic_DNA"/>
</dbReference>
<dbReference type="RefSeq" id="WP_027845939.1">
    <property type="nucleotide sequence ID" value="NZ_LMTZ01000156.1"/>
</dbReference>
<protein>
    <submittedName>
        <fullName evidence="1">Uncharacterized protein</fullName>
    </submittedName>
</protein>
<name>A0A0V7ZD19_9CYAN</name>
<accession>A0A0V7ZD19</accession>